<dbReference type="Gene3D" id="1.20.1250.20">
    <property type="entry name" value="MFS general substrate transporter like domains"/>
    <property type="match status" value="1"/>
</dbReference>
<feature type="transmembrane region" description="Helical" evidence="5">
    <location>
        <begin position="61"/>
        <end position="80"/>
    </location>
</feature>
<name>A0ABP0AXK2_9PEZI</name>
<keyword evidence="7" id="KW-1185">Reference proteome</keyword>
<dbReference type="EMBL" id="CAWUHD010000008">
    <property type="protein sequence ID" value="CAK7211984.1"/>
    <property type="molecule type" value="Genomic_DNA"/>
</dbReference>
<dbReference type="Proteomes" id="UP001642482">
    <property type="component" value="Unassembled WGS sequence"/>
</dbReference>
<evidence type="ECO:0000256" key="2">
    <source>
        <dbReference type="ARBA" id="ARBA00022692"/>
    </source>
</evidence>
<comment type="subcellular location">
    <subcellularLocation>
        <location evidence="1">Membrane</location>
        <topology evidence="1">Multi-pass membrane protein</topology>
    </subcellularLocation>
</comment>
<evidence type="ECO:0000256" key="4">
    <source>
        <dbReference type="ARBA" id="ARBA00023136"/>
    </source>
</evidence>
<evidence type="ECO:0000256" key="5">
    <source>
        <dbReference type="SAM" id="Phobius"/>
    </source>
</evidence>
<dbReference type="InterPro" id="IPR005828">
    <property type="entry name" value="MFS_sugar_transport-like"/>
</dbReference>
<dbReference type="InterPro" id="IPR036259">
    <property type="entry name" value="MFS_trans_sf"/>
</dbReference>
<dbReference type="PANTHER" id="PTHR48022">
    <property type="entry name" value="PLASTIDIC GLUCOSE TRANSPORTER 4"/>
    <property type="match status" value="1"/>
</dbReference>
<evidence type="ECO:0000313" key="6">
    <source>
        <dbReference type="EMBL" id="CAK7211984.1"/>
    </source>
</evidence>
<proteinExistence type="predicted"/>
<evidence type="ECO:0000313" key="7">
    <source>
        <dbReference type="Proteomes" id="UP001642482"/>
    </source>
</evidence>
<organism evidence="6 7">
    <name type="scientific">Sporothrix eucalyptigena</name>
    <dbReference type="NCBI Taxonomy" id="1812306"/>
    <lineage>
        <taxon>Eukaryota</taxon>
        <taxon>Fungi</taxon>
        <taxon>Dikarya</taxon>
        <taxon>Ascomycota</taxon>
        <taxon>Pezizomycotina</taxon>
        <taxon>Sordariomycetes</taxon>
        <taxon>Sordariomycetidae</taxon>
        <taxon>Ophiostomatales</taxon>
        <taxon>Ophiostomataceae</taxon>
        <taxon>Sporothrix</taxon>
    </lineage>
</organism>
<keyword evidence="3 5" id="KW-1133">Transmembrane helix</keyword>
<dbReference type="InterPro" id="IPR050360">
    <property type="entry name" value="MFS_Sugar_Transporters"/>
</dbReference>
<comment type="caution">
    <text evidence="6">The sequence shown here is derived from an EMBL/GenBank/DDBJ whole genome shotgun (WGS) entry which is preliminary data.</text>
</comment>
<dbReference type="SUPFAM" id="SSF103473">
    <property type="entry name" value="MFS general substrate transporter"/>
    <property type="match status" value="1"/>
</dbReference>
<evidence type="ECO:0000256" key="1">
    <source>
        <dbReference type="ARBA" id="ARBA00004141"/>
    </source>
</evidence>
<gene>
    <name evidence="6" type="ORF">SEUCBS140593_001350</name>
</gene>
<dbReference type="Pfam" id="PF00083">
    <property type="entry name" value="Sugar_tr"/>
    <property type="match status" value="1"/>
</dbReference>
<protein>
    <recommendedName>
        <fullName evidence="8">Major facilitator superfamily (MFS) profile domain-containing protein</fullName>
    </recommendedName>
</protein>
<sequence>MTACFVIWTALAATYLKTGKTSYCIAVLVFIFIFNFFNSICWILLVVIYPLETVTTKQRSLFFAFTMFTINASSFVASFINPIGLENLSWRYYIVQCVFNALLTAIIYFTYAETHGRTLEEIASGKGGVEEIQEEVGGDGKA</sequence>
<evidence type="ECO:0000256" key="3">
    <source>
        <dbReference type="ARBA" id="ARBA00022989"/>
    </source>
</evidence>
<reference evidence="6 7" key="1">
    <citation type="submission" date="2024-01" db="EMBL/GenBank/DDBJ databases">
        <authorList>
            <person name="Allen C."/>
            <person name="Tagirdzhanova G."/>
        </authorList>
    </citation>
    <scope>NUCLEOTIDE SEQUENCE [LARGE SCALE GENOMIC DNA]</scope>
</reference>
<feature type="transmembrane region" description="Helical" evidence="5">
    <location>
        <begin position="92"/>
        <end position="111"/>
    </location>
</feature>
<evidence type="ECO:0008006" key="8">
    <source>
        <dbReference type="Google" id="ProtNLM"/>
    </source>
</evidence>
<feature type="transmembrane region" description="Helical" evidence="5">
    <location>
        <begin position="26"/>
        <end position="49"/>
    </location>
</feature>
<keyword evidence="4 5" id="KW-0472">Membrane</keyword>
<dbReference type="PANTHER" id="PTHR48022:SF64">
    <property type="entry name" value="MAJOR FACILITATOR SUPERFAMILY (MFS) PROFILE DOMAIN-CONTAINING PROTEIN"/>
    <property type="match status" value="1"/>
</dbReference>
<keyword evidence="2 5" id="KW-0812">Transmembrane</keyword>
<accession>A0ABP0AXK2</accession>